<dbReference type="GO" id="GO:0005737">
    <property type="term" value="C:cytoplasm"/>
    <property type="evidence" value="ECO:0007669"/>
    <property type="project" value="TreeGrafter"/>
</dbReference>
<dbReference type="PANTHER" id="PTHR19288">
    <property type="entry name" value="4-NITROPHENYLPHOSPHATASE-RELATED"/>
    <property type="match status" value="1"/>
</dbReference>
<evidence type="ECO:0000313" key="2">
    <source>
        <dbReference type="Proteomes" id="UP000428333"/>
    </source>
</evidence>
<keyword evidence="2" id="KW-1185">Reference proteome</keyword>
<dbReference type="Pfam" id="PF13242">
    <property type="entry name" value="Hydrolase_like"/>
    <property type="match status" value="1"/>
</dbReference>
<dbReference type="EMBL" id="QEFC01003459">
    <property type="protein sequence ID" value="KAE9448071.1"/>
    <property type="molecule type" value="Genomic_DNA"/>
</dbReference>
<dbReference type="SUPFAM" id="SSF56784">
    <property type="entry name" value="HAD-like"/>
    <property type="match status" value="1"/>
</dbReference>
<sequence>MSVGEEAGRCRLRSSSGLVNLFFISSASGGGSMVGALVGSTQREPQVVGKPSTFMMDYLANKYDAEFLSHSYMLIRMFSNDLIGEFSEYTRFGIQKSQICMVGDRLDTDILFGQNGGCKTLLDFSFLIIGVTSLSMLQNPNNSIQPDFYTNKISDFLSLELLLCKGHDIIDLACVSRPSYPVSTCVVVLVTFDLPAKGLLAPSQ</sequence>
<dbReference type="Proteomes" id="UP000428333">
    <property type="component" value="Linkage Group LG12"/>
</dbReference>
<dbReference type="OrthoDB" id="413953at2759"/>
<dbReference type="PANTHER" id="PTHR19288:SF46">
    <property type="entry name" value="HALOACID DEHALOGENASE-LIKE HYDROLASE DOMAIN-CONTAINING PROTEIN 2"/>
    <property type="match status" value="1"/>
</dbReference>
<dbReference type="GO" id="GO:0016791">
    <property type="term" value="F:phosphatase activity"/>
    <property type="evidence" value="ECO:0007669"/>
    <property type="project" value="TreeGrafter"/>
</dbReference>
<dbReference type="AlphaFoldDB" id="A0A6A4KXD1"/>
<gene>
    <name evidence="1" type="ORF">C3L33_20033</name>
</gene>
<proteinExistence type="predicted"/>
<feature type="non-terminal residue" evidence="1">
    <location>
        <position position="1"/>
    </location>
</feature>
<organism evidence="1 2">
    <name type="scientific">Rhododendron williamsianum</name>
    <dbReference type="NCBI Taxonomy" id="262921"/>
    <lineage>
        <taxon>Eukaryota</taxon>
        <taxon>Viridiplantae</taxon>
        <taxon>Streptophyta</taxon>
        <taxon>Embryophyta</taxon>
        <taxon>Tracheophyta</taxon>
        <taxon>Spermatophyta</taxon>
        <taxon>Magnoliopsida</taxon>
        <taxon>eudicotyledons</taxon>
        <taxon>Gunneridae</taxon>
        <taxon>Pentapetalae</taxon>
        <taxon>asterids</taxon>
        <taxon>Ericales</taxon>
        <taxon>Ericaceae</taxon>
        <taxon>Ericoideae</taxon>
        <taxon>Rhodoreae</taxon>
        <taxon>Rhododendron</taxon>
    </lineage>
</organism>
<name>A0A6A4KXD1_9ERIC</name>
<evidence type="ECO:0008006" key="3">
    <source>
        <dbReference type="Google" id="ProtNLM"/>
    </source>
</evidence>
<evidence type="ECO:0000313" key="1">
    <source>
        <dbReference type="EMBL" id="KAE9448071.1"/>
    </source>
</evidence>
<protein>
    <recommendedName>
        <fullName evidence="3">Phosphoglycolate phosphatase</fullName>
    </recommendedName>
</protein>
<dbReference type="InterPro" id="IPR023214">
    <property type="entry name" value="HAD_sf"/>
</dbReference>
<dbReference type="Gene3D" id="3.40.50.1000">
    <property type="entry name" value="HAD superfamily/HAD-like"/>
    <property type="match status" value="2"/>
</dbReference>
<comment type="caution">
    <text evidence="1">The sequence shown here is derived from an EMBL/GenBank/DDBJ whole genome shotgun (WGS) entry which is preliminary data.</text>
</comment>
<dbReference type="InterPro" id="IPR036412">
    <property type="entry name" value="HAD-like_sf"/>
</dbReference>
<reference evidence="1 2" key="1">
    <citation type="journal article" date="2019" name="Genome Biol. Evol.">
        <title>The Rhododendron genome and chromosomal organization provide insight into shared whole-genome duplications across the heath family (Ericaceae).</title>
        <authorList>
            <person name="Soza V.L."/>
            <person name="Lindsley D."/>
            <person name="Waalkes A."/>
            <person name="Ramage E."/>
            <person name="Patwardhan R.P."/>
            <person name="Burton J.N."/>
            <person name="Adey A."/>
            <person name="Kumar A."/>
            <person name="Qiu R."/>
            <person name="Shendure J."/>
            <person name="Hall B."/>
        </authorList>
    </citation>
    <scope>NUCLEOTIDE SEQUENCE [LARGE SCALE GENOMIC DNA]</scope>
    <source>
        <strain evidence="1">RSF 1966-606</strain>
    </source>
</reference>
<accession>A0A6A4KXD1</accession>